<accession>A0A6A1VKI5</accession>
<dbReference type="AlphaFoldDB" id="A0A6A1VKI5"/>
<comment type="caution">
    <text evidence="1">The sequence shown here is derived from an EMBL/GenBank/DDBJ whole genome shotgun (WGS) entry which is preliminary data.</text>
</comment>
<keyword evidence="2" id="KW-1185">Reference proteome</keyword>
<organism evidence="1 2">
    <name type="scientific">Morella rubra</name>
    <name type="common">Chinese bayberry</name>
    <dbReference type="NCBI Taxonomy" id="262757"/>
    <lineage>
        <taxon>Eukaryota</taxon>
        <taxon>Viridiplantae</taxon>
        <taxon>Streptophyta</taxon>
        <taxon>Embryophyta</taxon>
        <taxon>Tracheophyta</taxon>
        <taxon>Spermatophyta</taxon>
        <taxon>Magnoliopsida</taxon>
        <taxon>eudicotyledons</taxon>
        <taxon>Gunneridae</taxon>
        <taxon>Pentapetalae</taxon>
        <taxon>rosids</taxon>
        <taxon>fabids</taxon>
        <taxon>Fagales</taxon>
        <taxon>Myricaceae</taxon>
        <taxon>Morella</taxon>
    </lineage>
</organism>
<sequence>MAKHFRAYSSSQAPEVSPMTSVQRQAQIFDRQLVVERFVSTLDFLEYSFEGRSIHQVLTRQSWERQLSRIGDPYFVIVQEFYTALVDLDIEAEEWEFVLGGVGEGFSYYVNGYCVSVCTLFDWTIVFRLIVRSIVSLVLPSHSIPFSTGDIDIAIPAIDPSDTELPTFLSEYPCAQFLDQYQK</sequence>
<evidence type="ECO:0000313" key="1">
    <source>
        <dbReference type="EMBL" id="KAB1212338.1"/>
    </source>
</evidence>
<gene>
    <name evidence="1" type="ORF">CJ030_MR5G025106</name>
</gene>
<name>A0A6A1VKI5_9ROSI</name>
<reference evidence="1 2" key="1">
    <citation type="journal article" date="2019" name="Plant Biotechnol. J.">
        <title>The red bayberry genome and genetic basis of sex determination.</title>
        <authorList>
            <person name="Jia H.M."/>
            <person name="Jia H.J."/>
            <person name="Cai Q.L."/>
            <person name="Wang Y."/>
            <person name="Zhao H.B."/>
            <person name="Yang W.F."/>
            <person name="Wang G.Y."/>
            <person name="Li Y.H."/>
            <person name="Zhan D.L."/>
            <person name="Shen Y.T."/>
            <person name="Niu Q.F."/>
            <person name="Chang L."/>
            <person name="Qiu J."/>
            <person name="Zhao L."/>
            <person name="Xie H.B."/>
            <person name="Fu W.Y."/>
            <person name="Jin J."/>
            <person name="Li X.W."/>
            <person name="Jiao Y."/>
            <person name="Zhou C.C."/>
            <person name="Tu T."/>
            <person name="Chai C.Y."/>
            <person name="Gao J.L."/>
            <person name="Fan L.J."/>
            <person name="van de Weg E."/>
            <person name="Wang J.Y."/>
            <person name="Gao Z.S."/>
        </authorList>
    </citation>
    <scope>NUCLEOTIDE SEQUENCE [LARGE SCALE GENOMIC DNA]</scope>
    <source>
        <tissue evidence="1">Leaves</tissue>
    </source>
</reference>
<protein>
    <submittedName>
        <fullName evidence="1">Myosin-15</fullName>
    </submittedName>
</protein>
<dbReference type="Proteomes" id="UP000516437">
    <property type="component" value="Chromosome 5"/>
</dbReference>
<proteinExistence type="predicted"/>
<dbReference type="EMBL" id="RXIC02000023">
    <property type="protein sequence ID" value="KAB1212338.1"/>
    <property type="molecule type" value="Genomic_DNA"/>
</dbReference>
<evidence type="ECO:0000313" key="2">
    <source>
        <dbReference type="Proteomes" id="UP000516437"/>
    </source>
</evidence>